<dbReference type="EMBL" id="KY523104">
    <property type="protein sequence ID" value="QKU34689.1"/>
    <property type="molecule type" value="Genomic_DNA"/>
</dbReference>
<dbReference type="GO" id="GO:0032259">
    <property type="term" value="P:methylation"/>
    <property type="evidence" value="ECO:0007669"/>
    <property type="project" value="UniProtKB-KW"/>
</dbReference>
<reference evidence="1" key="1">
    <citation type="submission" date="2017-01" db="EMBL/GenBank/DDBJ databases">
        <authorList>
            <person name="Assis F.L."/>
            <person name="Abrahao J.S."/>
            <person name="Silva L."/>
            <person name="Khalil J.B."/>
            <person name="Rodrigues R."/>
            <person name="Silva L.S."/>
            <person name="Arantes T."/>
            <person name="Boratto P."/>
            <person name="Andrade M."/>
            <person name="Kroon E.G."/>
            <person name="Ribeiro B."/>
            <person name="Bergier I."/>
            <person name="Seligmann H."/>
            <person name="Ghigo E."/>
            <person name="Colson P."/>
            <person name="Levasseur A."/>
            <person name="Raoult D."/>
            <person name="Scola B.L."/>
        </authorList>
    </citation>
    <scope>NUCLEOTIDE SEQUENCE</scope>
    <source>
        <strain evidence="1">Soda lake</strain>
    </source>
</reference>
<organism evidence="1">
    <name type="scientific">Tupanvirus soda lake</name>
    <dbReference type="NCBI Taxonomy" id="2126985"/>
    <lineage>
        <taxon>Viruses</taxon>
        <taxon>Varidnaviria</taxon>
        <taxon>Bamfordvirae</taxon>
        <taxon>Nucleocytoviricota</taxon>
        <taxon>Megaviricetes</taxon>
        <taxon>Imitervirales</taxon>
        <taxon>Mimiviridae</taxon>
        <taxon>Megamimivirinae</taxon>
        <taxon>Tupanvirus</taxon>
        <taxon>Tupanvirus salinum</taxon>
    </lineage>
</organism>
<name>A0A6N1NI52_9VIRU</name>
<accession>A0A6N1NI52</accession>
<dbReference type="SUPFAM" id="SSF53335">
    <property type="entry name" value="S-adenosyl-L-methionine-dependent methyltransferases"/>
    <property type="match status" value="1"/>
</dbReference>
<dbReference type="GeneID" id="80518098"/>
<evidence type="ECO:0000313" key="1">
    <source>
        <dbReference type="EMBL" id="QKU34689.1"/>
    </source>
</evidence>
<keyword evidence="1" id="KW-0808">Transferase</keyword>
<protein>
    <submittedName>
        <fullName evidence="1">Macrocin o-methyltransferase</fullName>
    </submittedName>
</protein>
<sequence>MSFVFIIIGLLLLTLGYYFFRKWYYLVYLRNKIFPMHITDIKLEKDITLEPNYNRIIAAAPRKLTFNEMVFLLKYKKFVDLPNIYSMCDTNKINQMKFLLDNVIKKNINGSIVETGVWKGGMGMWIKCILKYHNDCRDVWLFDTFKYFPNSQYQTDINIHGITNILFEKMPSADNVKYNFQKFGLLDDKIHIVPGNFNDTLSLVNPGKIAILRLDSDYYDSTLYVLEMYYWRVVKGGYVVIDDYNNNHVGCKKAVNDFRSKYNIINSIYDAHNESIYWIV</sequence>
<dbReference type="InterPro" id="IPR008884">
    <property type="entry name" value="TylF_MeTrfase"/>
</dbReference>
<keyword evidence="1" id="KW-0489">Methyltransferase</keyword>
<dbReference type="Gene3D" id="3.40.50.150">
    <property type="entry name" value="Vaccinia Virus protein VP39"/>
    <property type="match status" value="1"/>
</dbReference>
<dbReference type="PANTHER" id="PTHR40036:SF1">
    <property type="entry name" value="MACROCIN O-METHYLTRANSFERASE"/>
    <property type="match status" value="1"/>
</dbReference>
<dbReference type="PANTHER" id="PTHR40036">
    <property type="entry name" value="MACROCIN O-METHYLTRANSFERASE"/>
    <property type="match status" value="1"/>
</dbReference>
<proteinExistence type="predicted"/>
<dbReference type="GO" id="GO:0008168">
    <property type="term" value="F:methyltransferase activity"/>
    <property type="evidence" value="ECO:0007669"/>
    <property type="project" value="UniProtKB-KW"/>
</dbReference>
<dbReference type="Pfam" id="PF05711">
    <property type="entry name" value="TylF"/>
    <property type="match status" value="1"/>
</dbReference>
<dbReference type="KEGG" id="vg:80518098"/>
<dbReference type="InterPro" id="IPR029063">
    <property type="entry name" value="SAM-dependent_MTases_sf"/>
</dbReference>
<reference evidence="1" key="2">
    <citation type="journal article" date="2018" name="Nat. Commun.">
        <title>Tailed giant Tupanvirus possesses the most complete translational apparatus of the known virosphere.</title>
        <authorList>
            <person name="Abrahao J."/>
            <person name="Silva L."/>
            <person name="Silva L.S."/>
            <person name="Khalil J.Y.B."/>
            <person name="Rodrigues R."/>
            <person name="Arantes T."/>
            <person name="Assis F."/>
            <person name="Boratto P."/>
            <person name="Andrade M."/>
            <person name="Kroon E.G."/>
            <person name="Ribeiro B."/>
            <person name="Bergier I."/>
            <person name="Seligmann H."/>
            <person name="Ghigo E."/>
            <person name="Colson P."/>
            <person name="Levasseur A."/>
            <person name="Kroemer G."/>
            <person name="Raoult D."/>
            <person name="La Scola B."/>
        </authorList>
    </citation>
    <scope>NUCLEOTIDE SEQUENCE [LARGE SCALE GENOMIC DNA]</scope>
    <source>
        <strain evidence="1">Soda lake</strain>
    </source>
</reference>
<dbReference type="RefSeq" id="YP_010781334.1">
    <property type="nucleotide sequence ID" value="NC_075039.1"/>
</dbReference>